<comment type="subcellular location">
    <subcellularLocation>
        <location evidence="1">Membrane</location>
        <topology evidence="1">Multi-pass membrane protein</topology>
    </subcellularLocation>
</comment>
<keyword evidence="3" id="KW-1133">Transmembrane helix</keyword>
<feature type="non-terminal residue" evidence="4">
    <location>
        <position position="254"/>
    </location>
</feature>
<dbReference type="PANTHER" id="PTHR11388:SF16">
    <property type="entry name" value="SOLUTE CARRIER ORGANIC ANION TRANSPORTER FAMILY MEMBER 1A2"/>
    <property type="match status" value="1"/>
</dbReference>
<dbReference type="AlphaFoldDB" id="A0A7L3WZN7"/>
<dbReference type="InterPro" id="IPR036259">
    <property type="entry name" value="MFS_trans_sf"/>
</dbReference>
<protein>
    <submittedName>
        <fullName evidence="4">SO1A2 protein</fullName>
    </submittedName>
</protein>
<dbReference type="Proteomes" id="UP000518911">
    <property type="component" value="Unassembled WGS sequence"/>
</dbReference>
<evidence type="ECO:0000313" key="5">
    <source>
        <dbReference type="Proteomes" id="UP000518911"/>
    </source>
</evidence>
<evidence type="ECO:0000313" key="4">
    <source>
        <dbReference type="EMBL" id="NXV81824.1"/>
    </source>
</evidence>
<feature type="transmembrane region" description="Helical" evidence="3">
    <location>
        <begin position="219"/>
        <end position="240"/>
    </location>
</feature>
<dbReference type="GO" id="GO:0015125">
    <property type="term" value="F:bile acid transmembrane transporter activity"/>
    <property type="evidence" value="ECO:0007669"/>
    <property type="project" value="TreeGrafter"/>
</dbReference>
<feature type="transmembrane region" description="Helical" evidence="3">
    <location>
        <begin position="148"/>
        <end position="167"/>
    </location>
</feature>
<gene>
    <name evidence="4" type="primary">Slco1a2</name>
    <name evidence="4" type="ORF">ATLROG_R11085</name>
</gene>
<feature type="transmembrane region" description="Helical" evidence="3">
    <location>
        <begin position="52"/>
        <end position="76"/>
    </location>
</feature>
<feature type="non-terminal residue" evidence="4">
    <location>
        <position position="1"/>
    </location>
</feature>
<reference evidence="4 5" key="1">
    <citation type="submission" date="2019-09" db="EMBL/GenBank/DDBJ databases">
        <title>Bird 10,000 Genomes (B10K) Project - Family phase.</title>
        <authorList>
            <person name="Zhang G."/>
        </authorList>
    </citation>
    <scope>NUCLEOTIDE SEQUENCE [LARGE SCALE GENOMIC DNA]</scope>
    <source>
        <strain evidence="4">OUT-0055</strain>
        <tissue evidence="4">Blood</tissue>
    </source>
</reference>
<evidence type="ECO:0000256" key="1">
    <source>
        <dbReference type="ARBA" id="ARBA00004141"/>
    </source>
</evidence>
<dbReference type="Gene3D" id="1.20.1250.20">
    <property type="entry name" value="MFS general substrate transporter like domains"/>
    <property type="match status" value="1"/>
</dbReference>
<feature type="transmembrane region" description="Helical" evidence="3">
    <location>
        <begin position="12"/>
        <end position="32"/>
    </location>
</feature>
<name>A0A7L3WZN7_9GRUI</name>
<keyword evidence="3" id="KW-0812">Transmembrane</keyword>
<dbReference type="InterPro" id="IPR004156">
    <property type="entry name" value="OATP"/>
</dbReference>
<organism evidence="4 5">
    <name type="scientific">Atlantisia rogersi</name>
    <name type="common">Inaccessible Island rail</name>
    <dbReference type="NCBI Taxonomy" id="2478892"/>
    <lineage>
        <taxon>Eukaryota</taxon>
        <taxon>Metazoa</taxon>
        <taxon>Chordata</taxon>
        <taxon>Craniata</taxon>
        <taxon>Vertebrata</taxon>
        <taxon>Euteleostomi</taxon>
        <taxon>Archelosauria</taxon>
        <taxon>Archosauria</taxon>
        <taxon>Dinosauria</taxon>
        <taxon>Saurischia</taxon>
        <taxon>Theropoda</taxon>
        <taxon>Coelurosauria</taxon>
        <taxon>Aves</taxon>
        <taxon>Neognathae</taxon>
        <taxon>Neoaves</taxon>
        <taxon>Gruiformes</taxon>
        <taxon>Rallidae</taxon>
        <taxon>Atlantisia</taxon>
    </lineage>
</organism>
<dbReference type="GO" id="GO:0016323">
    <property type="term" value="C:basolateral plasma membrane"/>
    <property type="evidence" value="ECO:0007669"/>
    <property type="project" value="TreeGrafter"/>
</dbReference>
<dbReference type="OrthoDB" id="5062115at2759"/>
<dbReference type="GO" id="GO:0043252">
    <property type="term" value="P:sodium-independent organic anion transport"/>
    <property type="evidence" value="ECO:0007669"/>
    <property type="project" value="TreeGrafter"/>
</dbReference>
<accession>A0A7L3WZN7</accession>
<sequence length="254" mass="28767">SPFHTLGCLHTATVIGPFLGFLLASFCAELFVDLGSVDTDDITITTTDARWVGAWWLGILICASLNLLAGIPFWFLPKSLVKEGENSEPEDRSKRSVELLQENYKNEAKQTIHMEQQVFLFTKHHTNSLHDFIPDFIPFLKALFHNPVYMLFICITVLQFSAFNGMISFMPKYMEQQFGKSASDSIFLIGVYNLPVICVGYFFGGLLMKKFKINIYQAANIAFWVSLLEYLLYFAAFWTVCDTAPVAGLTVSYE</sequence>
<evidence type="ECO:0000256" key="2">
    <source>
        <dbReference type="ARBA" id="ARBA00023157"/>
    </source>
</evidence>
<dbReference type="GO" id="GO:0015347">
    <property type="term" value="F:sodium-independent organic anion transmembrane transporter activity"/>
    <property type="evidence" value="ECO:0007669"/>
    <property type="project" value="TreeGrafter"/>
</dbReference>
<dbReference type="Pfam" id="PF03137">
    <property type="entry name" value="OATP"/>
    <property type="match status" value="1"/>
</dbReference>
<comment type="caution">
    <text evidence="4">The sequence shown here is derived from an EMBL/GenBank/DDBJ whole genome shotgun (WGS) entry which is preliminary data.</text>
</comment>
<evidence type="ECO:0000256" key="3">
    <source>
        <dbReference type="SAM" id="Phobius"/>
    </source>
</evidence>
<feature type="transmembrane region" description="Helical" evidence="3">
    <location>
        <begin position="187"/>
        <end position="207"/>
    </location>
</feature>
<proteinExistence type="predicted"/>
<keyword evidence="5" id="KW-1185">Reference proteome</keyword>
<dbReference type="EMBL" id="VZUJ01123329">
    <property type="protein sequence ID" value="NXV81824.1"/>
    <property type="molecule type" value="Genomic_DNA"/>
</dbReference>
<dbReference type="SUPFAM" id="SSF103473">
    <property type="entry name" value="MFS general substrate transporter"/>
    <property type="match status" value="1"/>
</dbReference>
<keyword evidence="3" id="KW-0472">Membrane</keyword>
<keyword evidence="2" id="KW-1015">Disulfide bond</keyword>
<dbReference type="PANTHER" id="PTHR11388">
    <property type="entry name" value="ORGANIC ANION TRANSPORTER"/>
    <property type="match status" value="1"/>
</dbReference>